<feature type="transmembrane region" description="Helical" evidence="8">
    <location>
        <begin position="191"/>
        <end position="213"/>
    </location>
</feature>
<proteinExistence type="inferred from homology"/>
<comment type="subcellular location">
    <subcellularLocation>
        <location evidence="1">Cell membrane</location>
        <topology evidence="1">Multi-pass membrane protein</topology>
    </subcellularLocation>
</comment>
<feature type="transmembrane region" description="Helical" evidence="8">
    <location>
        <begin position="125"/>
        <end position="142"/>
    </location>
</feature>
<sequence>MDVGLLARTLIQLYGMMALGFVLAKAKILDDHVNRKLSAMVVTAVYPMMLLCSMMGQPGDRLEALALLGAGFGMYIAMILFGKAAGWLLRVPPEKRREFECLMVFGNTGFIGAPLAQSLYGDAAFFQMTLLNFAYYFFYNTYAVSTLSPDTGEKRKFRLKDLMTPGFVMTLLAVVLYLVSFDAPPIVSDMLYMVGSMTTPLSMIILGSSLAMYPFLQSITDPWSYVYCGAKLLILPAITFFLCRLLQVNAYFGDLAVLSNAMPAGSMVLMLALQMKRDSGFISRSIFVSTLLSALSLPILAILFLH</sequence>
<evidence type="ECO:0000313" key="10">
    <source>
        <dbReference type="Proteomes" id="UP000515960"/>
    </source>
</evidence>
<feature type="transmembrane region" description="Helical" evidence="8">
    <location>
        <begin position="101"/>
        <end position="119"/>
    </location>
</feature>
<evidence type="ECO:0000256" key="4">
    <source>
        <dbReference type="ARBA" id="ARBA00022475"/>
    </source>
</evidence>
<accession>A0A7G9B366</accession>
<keyword evidence="5 8" id="KW-0812">Transmembrane</keyword>
<dbReference type="Pfam" id="PF03547">
    <property type="entry name" value="Mem_trans"/>
    <property type="match status" value="1"/>
</dbReference>
<name>A0A7G9B366_9FIRM</name>
<dbReference type="PANTHER" id="PTHR36838:SF1">
    <property type="entry name" value="SLR1864 PROTEIN"/>
    <property type="match status" value="1"/>
</dbReference>
<gene>
    <name evidence="9" type="ORF">H8790_11175</name>
</gene>
<evidence type="ECO:0000256" key="2">
    <source>
        <dbReference type="ARBA" id="ARBA00010145"/>
    </source>
</evidence>
<dbReference type="PANTHER" id="PTHR36838">
    <property type="entry name" value="AUXIN EFFLUX CARRIER FAMILY PROTEIN"/>
    <property type="match status" value="1"/>
</dbReference>
<feature type="transmembrane region" description="Helical" evidence="8">
    <location>
        <begin position="162"/>
        <end position="179"/>
    </location>
</feature>
<keyword evidence="3" id="KW-0813">Transport</keyword>
<dbReference type="GO" id="GO:0005886">
    <property type="term" value="C:plasma membrane"/>
    <property type="evidence" value="ECO:0007669"/>
    <property type="project" value="UniProtKB-SubCell"/>
</dbReference>
<feature type="transmembrane region" description="Helical" evidence="8">
    <location>
        <begin position="64"/>
        <end position="89"/>
    </location>
</feature>
<dbReference type="EMBL" id="CP060490">
    <property type="protein sequence ID" value="QNL43997.1"/>
    <property type="molecule type" value="Genomic_DNA"/>
</dbReference>
<evidence type="ECO:0000256" key="5">
    <source>
        <dbReference type="ARBA" id="ARBA00022692"/>
    </source>
</evidence>
<feature type="transmembrane region" description="Helical" evidence="8">
    <location>
        <begin position="225"/>
        <end position="247"/>
    </location>
</feature>
<comment type="similarity">
    <text evidence="2">Belongs to the auxin efflux carrier (TC 2.A.69) family.</text>
</comment>
<keyword evidence="6 8" id="KW-1133">Transmembrane helix</keyword>
<evidence type="ECO:0000256" key="8">
    <source>
        <dbReference type="SAM" id="Phobius"/>
    </source>
</evidence>
<dbReference type="AlphaFoldDB" id="A0A7G9B366"/>
<protein>
    <submittedName>
        <fullName evidence="9">AEC family transporter</fullName>
    </submittedName>
</protein>
<dbReference type="RefSeq" id="WP_187332577.1">
    <property type="nucleotide sequence ID" value="NZ_CP060490.1"/>
</dbReference>
<dbReference type="InterPro" id="IPR038770">
    <property type="entry name" value="Na+/solute_symporter_sf"/>
</dbReference>
<dbReference type="InterPro" id="IPR004776">
    <property type="entry name" value="Mem_transp_PIN-like"/>
</dbReference>
<reference evidence="9 10" key="1">
    <citation type="submission" date="2020-08" db="EMBL/GenBank/DDBJ databases">
        <authorList>
            <person name="Liu C."/>
            <person name="Sun Q."/>
        </authorList>
    </citation>
    <scope>NUCLEOTIDE SEQUENCE [LARGE SCALE GENOMIC DNA]</scope>
    <source>
        <strain evidence="9 10">NSJ-62</strain>
    </source>
</reference>
<keyword evidence="10" id="KW-1185">Reference proteome</keyword>
<organism evidence="9 10">
    <name type="scientific">Oscillibacter hominis</name>
    <dbReference type="NCBI Taxonomy" id="2763056"/>
    <lineage>
        <taxon>Bacteria</taxon>
        <taxon>Bacillati</taxon>
        <taxon>Bacillota</taxon>
        <taxon>Clostridia</taxon>
        <taxon>Eubacteriales</taxon>
        <taxon>Oscillospiraceae</taxon>
        <taxon>Oscillibacter</taxon>
    </lineage>
</organism>
<feature type="transmembrane region" description="Helical" evidence="8">
    <location>
        <begin position="37"/>
        <end position="58"/>
    </location>
</feature>
<evidence type="ECO:0000256" key="1">
    <source>
        <dbReference type="ARBA" id="ARBA00004651"/>
    </source>
</evidence>
<dbReference type="KEGG" id="ohi:H8790_11175"/>
<evidence type="ECO:0000313" key="9">
    <source>
        <dbReference type="EMBL" id="QNL43997.1"/>
    </source>
</evidence>
<evidence type="ECO:0000256" key="3">
    <source>
        <dbReference type="ARBA" id="ARBA00022448"/>
    </source>
</evidence>
<dbReference type="Proteomes" id="UP000515960">
    <property type="component" value="Chromosome"/>
</dbReference>
<feature type="transmembrane region" description="Helical" evidence="8">
    <location>
        <begin position="6"/>
        <end position="25"/>
    </location>
</feature>
<keyword evidence="4" id="KW-1003">Cell membrane</keyword>
<evidence type="ECO:0000256" key="7">
    <source>
        <dbReference type="ARBA" id="ARBA00023136"/>
    </source>
</evidence>
<feature type="transmembrane region" description="Helical" evidence="8">
    <location>
        <begin position="253"/>
        <end position="273"/>
    </location>
</feature>
<dbReference type="GO" id="GO:0055085">
    <property type="term" value="P:transmembrane transport"/>
    <property type="evidence" value="ECO:0007669"/>
    <property type="project" value="InterPro"/>
</dbReference>
<feature type="transmembrane region" description="Helical" evidence="8">
    <location>
        <begin position="285"/>
        <end position="305"/>
    </location>
</feature>
<keyword evidence="7 8" id="KW-0472">Membrane</keyword>
<dbReference type="Gene3D" id="1.20.1530.20">
    <property type="match status" value="1"/>
</dbReference>
<evidence type="ECO:0000256" key="6">
    <source>
        <dbReference type="ARBA" id="ARBA00022989"/>
    </source>
</evidence>